<feature type="compositionally biased region" description="Polar residues" evidence="1">
    <location>
        <begin position="40"/>
        <end position="50"/>
    </location>
</feature>
<accession>J3EWT1</accession>
<reference evidence="2 3" key="1">
    <citation type="journal article" date="2012" name="J. Bacteriol.">
        <title>Draft Genome Sequence of the Extremely Halophilic Archaeon Halogranum salarium B-1T.</title>
        <authorList>
            <person name="Kim K.K."/>
            <person name="Lee K.C."/>
            <person name="Lee J.S."/>
        </authorList>
    </citation>
    <scope>NUCLEOTIDE SEQUENCE [LARGE SCALE GENOMIC DNA]</scope>
    <source>
        <strain evidence="2 3">B-1</strain>
    </source>
</reference>
<feature type="region of interest" description="Disordered" evidence="1">
    <location>
        <begin position="1"/>
        <end position="50"/>
    </location>
</feature>
<sequence>MDEKLEVSLGDTDTDAERVRAHSHEFGAERQRDVEERGSETNIENAETYA</sequence>
<feature type="compositionally biased region" description="Basic and acidic residues" evidence="1">
    <location>
        <begin position="15"/>
        <end position="39"/>
    </location>
</feature>
<organism evidence="2 3">
    <name type="scientific">Halogranum salarium B-1</name>
    <dbReference type="NCBI Taxonomy" id="1210908"/>
    <lineage>
        <taxon>Archaea</taxon>
        <taxon>Methanobacteriati</taxon>
        <taxon>Methanobacteriota</taxon>
        <taxon>Stenosarchaea group</taxon>
        <taxon>Halobacteria</taxon>
        <taxon>Halobacteriales</taxon>
        <taxon>Haloferacaceae</taxon>
    </lineage>
</organism>
<evidence type="ECO:0000313" key="2">
    <source>
        <dbReference type="EMBL" id="EJN59412.1"/>
    </source>
</evidence>
<dbReference type="Proteomes" id="UP000007813">
    <property type="component" value="Unassembled WGS sequence"/>
</dbReference>
<comment type="caution">
    <text evidence="2">The sequence shown here is derived from an EMBL/GenBank/DDBJ whole genome shotgun (WGS) entry which is preliminary data.</text>
</comment>
<protein>
    <submittedName>
        <fullName evidence="2">Uncharacterized protein</fullName>
    </submittedName>
</protein>
<evidence type="ECO:0000313" key="3">
    <source>
        <dbReference type="Proteomes" id="UP000007813"/>
    </source>
</evidence>
<dbReference type="AlphaFoldDB" id="J3EWT1"/>
<evidence type="ECO:0000256" key="1">
    <source>
        <dbReference type="SAM" id="MobiDB-lite"/>
    </source>
</evidence>
<proteinExistence type="predicted"/>
<dbReference type="EMBL" id="ALJD01000005">
    <property type="protein sequence ID" value="EJN59412.1"/>
    <property type="molecule type" value="Genomic_DNA"/>
</dbReference>
<gene>
    <name evidence="2" type="ORF">HSB1_22310</name>
</gene>
<name>J3EWT1_9EURY</name>